<dbReference type="PANTHER" id="PTHR42714">
    <property type="entry name" value="TRNA MODIFICATION GTPASE GTPBP3"/>
    <property type="match status" value="1"/>
</dbReference>
<evidence type="ECO:0000313" key="4">
    <source>
        <dbReference type="Proteomes" id="UP000295781"/>
    </source>
</evidence>
<dbReference type="GO" id="GO:0005525">
    <property type="term" value="F:GTP binding"/>
    <property type="evidence" value="ECO:0007669"/>
    <property type="project" value="InterPro"/>
</dbReference>
<dbReference type="GO" id="GO:0002098">
    <property type="term" value="P:tRNA wobble uridine modification"/>
    <property type="evidence" value="ECO:0007669"/>
    <property type="project" value="TreeGrafter"/>
</dbReference>
<evidence type="ECO:0000259" key="2">
    <source>
        <dbReference type="Pfam" id="PF01926"/>
    </source>
</evidence>
<dbReference type="PANTHER" id="PTHR42714:SF2">
    <property type="entry name" value="TRNA MODIFICATION GTPASE GTPBP3, MITOCHONDRIAL"/>
    <property type="match status" value="1"/>
</dbReference>
<protein>
    <recommendedName>
        <fullName evidence="2">G domain-containing protein</fullName>
    </recommendedName>
</protein>
<dbReference type="GO" id="GO:0030488">
    <property type="term" value="P:tRNA methylation"/>
    <property type="evidence" value="ECO:0007669"/>
    <property type="project" value="TreeGrafter"/>
</dbReference>
<name>A0A4P2PW83_SORCE</name>
<keyword evidence="1" id="KW-0472">Membrane</keyword>
<reference evidence="3 4" key="1">
    <citation type="submission" date="2015-09" db="EMBL/GenBank/DDBJ databases">
        <title>Sorangium comparison.</title>
        <authorList>
            <person name="Zaburannyi N."/>
            <person name="Bunk B."/>
            <person name="Overmann J."/>
            <person name="Mueller R."/>
        </authorList>
    </citation>
    <scope>NUCLEOTIDE SEQUENCE [LARGE SCALE GENOMIC DNA]</scope>
    <source>
        <strain evidence="3 4">So ceGT47</strain>
    </source>
</reference>
<dbReference type="InterPro" id="IPR006073">
    <property type="entry name" value="GTP-bd"/>
</dbReference>
<organism evidence="3 4">
    <name type="scientific">Sorangium cellulosum</name>
    <name type="common">Polyangium cellulosum</name>
    <dbReference type="NCBI Taxonomy" id="56"/>
    <lineage>
        <taxon>Bacteria</taxon>
        <taxon>Pseudomonadati</taxon>
        <taxon>Myxococcota</taxon>
        <taxon>Polyangia</taxon>
        <taxon>Polyangiales</taxon>
        <taxon>Polyangiaceae</taxon>
        <taxon>Sorangium</taxon>
    </lineage>
</organism>
<gene>
    <name evidence="3" type="ORF">SOCEGT47_013050</name>
</gene>
<dbReference type="Pfam" id="PF01926">
    <property type="entry name" value="MMR_HSR1"/>
    <property type="match status" value="1"/>
</dbReference>
<dbReference type="EMBL" id="CP012670">
    <property type="protein sequence ID" value="AUX20831.1"/>
    <property type="molecule type" value="Genomic_DNA"/>
</dbReference>
<dbReference type="GO" id="GO:0005829">
    <property type="term" value="C:cytosol"/>
    <property type="evidence" value="ECO:0007669"/>
    <property type="project" value="TreeGrafter"/>
</dbReference>
<dbReference type="SUPFAM" id="SSF52540">
    <property type="entry name" value="P-loop containing nucleoside triphosphate hydrolases"/>
    <property type="match status" value="1"/>
</dbReference>
<evidence type="ECO:0000256" key="1">
    <source>
        <dbReference type="SAM" id="Phobius"/>
    </source>
</evidence>
<dbReference type="Gene3D" id="3.40.50.300">
    <property type="entry name" value="P-loop containing nucleotide triphosphate hydrolases"/>
    <property type="match status" value="1"/>
</dbReference>
<dbReference type="Proteomes" id="UP000295781">
    <property type="component" value="Chromosome"/>
</dbReference>
<sequence length="426" mass="45789">MGEQNELRDAVAEGLRNLEEFLDKIPGGGVTRDVRDRVGALRQLLVEQRDPRFALVGRRGSGKSSLINAIMGEPIAVVGHETSATGRGAWYAYSSERGRLRILDTRGLQEGSRPDCPDDAASPRESILKELRAECPDAVLFLIKAKEVDSAVDGDLSEVEHLLKAAHEEHGAAIPLLAVVTSCDELEPKNVKLHAPEGEDARDIEEKLARVRAVERHLEVKIRDRAPLKDRLIGVLGVSSYQSWRGDGSRRADERWRIDALVGKLVDELPKEARVGLVRLSQIKHLQRSLAGTIAMLIAGICAAIAVLPIPGSDIVPITSMQVSLVASVAHVSGRTMTLRSSAEFLGAIGMNVGLSFAFRELARGLVKLVPAAGSAASAAIAYATTLGIGKAAAAYFIDGVGPGDARRIFASTRDAERERYARAGE</sequence>
<evidence type="ECO:0000313" key="3">
    <source>
        <dbReference type="EMBL" id="AUX20831.1"/>
    </source>
</evidence>
<feature type="domain" description="G" evidence="2">
    <location>
        <begin position="53"/>
        <end position="158"/>
    </location>
</feature>
<dbReference type="InterPro" id="IPR027417">
    <property type="entry name" value="P-loop_NTPase"/>
</dbReference>
<feature type="transmembrane region" description="Helical" evidence="1">
    <location>
        <begin position="375"/>
        <end position="398"/>
    </location>
</feature>
<dbReference type="CDD" id="cd00882">
    <property type="entry name" value="Ras_like_GTPase"/>
    <property type="match status" value="1"/>
</dbReference>
<accession>A0A4P2PW83</accession>
<dbReference type="AlphaFoldDB" id="A0A4P2PW83"/>
<feature type="transmembrane region" description="Helical" evidence="1">
    <location>
        <begin position="289"/>
        <end position="309"/>
    </location>
</feature>
<keyword evidence="1" id="KW-0812">Transmembrane</keyword>
<proteinExistence type="predicted"/>
<keyword evidence="1" id="KW-1133">Transmembrane helix</keyword>